<reference evidence="1 2" key="1">
    <citation type="journal article" date="2016" name="Nat. Commun.">
        <title>Thousands of microbial genomes shed light on interconnected biogeochemical processes in an aquifer system.</title>
        <authorList>
            <person name="Anantharaman K."/>
            <person name="Brown C.T."/>
            <person name="Hug L.A."/>
            <person name="Sharon I."/>
            <person name="Castelle C.J."/>
            <person name="Probst A.J."/>
            <person name="Thomas B.C."/>
            <person name="Singh A."/>
            <person name="Wilkins M.J."/>
            <person name="Karaoz U."/>
            <person name="Brodie E.L."/>
            <person name="Williams K.H."/>
            <person name="Hubbard S.S."/>
            <person name="Banfield J.F."/>
        </authorList>
    </citation>
    <scope>NUCLEOTIDE SEQUENCE [LARGE SCALE GENOMIC DNA]</scope>
</reference>
<dbReference type="Proteomes" id="UP000178943">
    <property type="component" value="Unassembled WGS sequence"/>
</dbReference>
<dbReference type="InterPro" id="IPR011042">
    <property type="entry name" value="6-blade_b-propeller_TolB-like"/>
</dbReference>
<protein>
    <recommendedName>
        <fullName evidence="3">SMP-30/Gluconolactonase/LRE-like region domain-containing protein</fullName>
    </recommendedName>
</protein>
<dbReference type="EMBL" id="MFGW01000036">
    <property type="protein sequence ID" value="OGF67991.1"/>
    <property type="molecule type" value="Genomic_DNA"/>
</dbReference>
<name>A0A1F5VY67_9BACT</name>
<dbReference type="Gene3D" id="2.120.10.30">
    <property type="entry name" value="TolB, C-terminal domain"/>
    <property type="match status" value="1"/>
</dbReference>
<dbReference type="AlphaFoldDB" id="A0A1F5VY67"/>
<gene>
    <name evidence="1" type="ORF">A2Y62_22140</name>
</gene>
<sequence>MKCRIFITSIFCIYLAALIPLFTQGSDLEFQTPSSIAARIIMNDGFYKLSMAISQPELGKVFWWIKDSLVEISTQGPLGVAIDDSGNLWIGDESRNAIIKIYEDQQGYSYTCINSNTYIDQPVDFEFMNGKLILLDSGKGTVTVWDNNFNPAVLLQGLIYPSAMKLVPVTPVADKPNDIAKNSGVRKLHRSGQTTIEDYAYLYVSNLKQAGSFDTNRPVIHEYYTDLNTVVFQKDFGKNRLELPAGIEILDNASLLVLDAHLANIYAFDLASGLYQWRIGKYGMEPDGWRNPSSVALIGICAVIADRGNDRITVKAINGDNWRCNSVLEEIEQIAQEIQNRDVKDSHQLTIVNCEEK</sequence>
<accession>A0A1F5VY67</accession>
<comment type="caution">
    <text evidence="1">The sequence shown here is derived from an EMBL/GenBank/DDBJ whole genome shotgun (WGS) entry which is preliminary data.</text>
</comment>
<evidence type="ECO:0000313" key="2">
    <source>
        <dbReference type="Proteomes" id="UP000178943"/>
    </source>
</evidence>
<evidence type="ECO:0000313" key="1">
    <source>
        <dbReference type="EMBL" id="OGF67991.1"/>
    </source>
</evidence>
<organism evidence="1 2">
    <name type="scientific">Candidatus Fischerbacteria bacterium RBG_13_37_8</name>
    <dbReference type="NCBI Taxonomy" id="1817863"/>
    <lineage>
        <taxon>Bacteria</taxon>
        <taxon>Candidatus Fischeribacteriota</taxon>
    </lineage>
</organism>
<evidence type="ECO:0008006" key="3">
    <source>
        <dbReference type="Google" id="ProtNLM"/>
    </source>
</evidence>
<dbReference type="SUPFAM" id="SSF101898">
    <property type="entry name" value="NHL repeat"/>
    <property type="match status" value="1"/>
</dbReference>
<proteinExistence type="predicted"/>